<proteinExistence type="predicted"/>
<reference evidence="3 4" key="1">
    <citation type="submission" date="2016-10" db="EMBL/GenBank/DDBJ databases">
        <authorList>
            <person name="de Groot N.N."/>
        </authorList>
    </citation>
    <scope>NUCLEOTIDE SEQUENCE [LARGE SCALE GENOMIC DNA]</scope>
    <source>
        <strain evidence="3 4">MT12</strain>
    </source>
</reference>
<dbReference type="Proteomes" id="UP000198992">
    <property type="component" value="Unassembled WGS sequence"/>
</dbReference>
<organism evidence="3 4">
    <name type="scientific">Bradyrhizobium erythrophlei</name>
    <dbReference type="NCBI Taxonomy" id="1437360"/>
    <lineage>
        <taxon>Bacteria</taxon>
        <taxon>Pseudomonadati</taxon>
        <taxon>Pseudomonadota</taxon>
        <taxon>Alphaproteobacteria</taxon>
        <taxon>Hyphomicrobiales</taxon>
        <taxon>Nitrobacteraceae</taxon>
        <taxon>Bradyrhizobium</taxon>
    </lineage>
</organism>
<dbReference type="OrthoDB" id="9814760at2"/>
<gene>
    <name evidence="3" type="ORF">SAMN05444164_2980</name>
</gene>
<keyword evidence="2" id="KW-0732">Signal</keyword>
<dbReference type="InterPro" id="IPR029058">
    <property type="entry name" value="AB_hydrolase_fold"/>
</dbReference>
<protein>
    <submittedName>
        <fullName evidence="3">Predicted dienelactone hydrolase</fullName>
    </submittedName>
</protein>
<dbReference type="PANTHER" id="PTHR22946:SF9">
    <property type="entry name" value="POLYKETIDE TRANSFERASE AF380"/>
    <property type="match status" value="1"/>
</dbReference>
<keyword evidence="1 3" id="KW-0378">Hydrolase</keyword>
<sequence>MRRASCVLSALLLLAVSAAHAAGLRHFDVPAGPDGPAIRGVAWHPCAEPPHEIDARGGRTFFGVNDCPIVGDKLPLIVISHGRRGWLGGHHDTAAALADAGFIVVTINHPTDTERDTSGTDSLAVTVERPADIKRAIDYALGGWPDAAHIDAGRIGLYGFSWGGYTGLAAVGGEPDLRKGLPNCQTSSLRACKELEGGERPSGPVVHDPRIKAAIIVDPFPVLFFAAENLKAATIPIQLWSSDPAQNGDGLSGCCAAAINDRLPSKPDFRLVKDAKHFSFLATCTPEETAKMAGICTDAPGFDRVAFHQRFHAAAIAFFRTHLSDTGTR</sequence>
<dbReference type="PANTHER" id="PTHR22946">
    <property type="entry name" value="DIENELACTONE HYDROLASE DOMAIN-CONTAINING PROTEIN-RELATED"/>
    <property type="match status" value="1"/>
</dbReference>
<name>A0A1H4W461_9BRAD</name>
<dbReference type="PIRSF" id="PIRSF031982">
    <property type="entry name" value="UCP031982_abhydr"/>
    <property type="match status" value="1"/>
</dbReference>
<feature type="chain" id="PRO_5011748438" evidence="2">
    <location>
        <begin position="22"/>
        <end position="329"/>
    </location>
</feature>
<dbReference type="AlphaFoldDB" id="A0A1H4W461"/>
<feature type="signal peptide" evidence="2">
    <location>
        <begin position="1"/>
        <end position="21"/>
    </location>
</feature>
<dbReference type="InterPro" id="IPR016986">
    <property type="entry name" value="UCP031982_abhydr"/>
</dbReference>
<dbReference type="InterPro" id="IPR050261">
    <property type="entry name" value="FrsA_esterase"/>
</dbReference>
<evidence type="ECO:0000313" key="3">
    <source>
        <dbReference type="EMBL" id="SEC87508.1"/>
    </source>
</evidence>
<dbReference type="Gene3D" id="3.40.50.1820">
    <property type="entry name" value="alpha/beta hydrolase"/>
    <property type="match status" value="1"/>
</dbReference>
<dbReference type="GO" id="GO:0052689">
    <property type="term" value="F:carboxylic ester hydrolase activity"/>
    <property type="evidence" value="ECO:0007669"/>
    <property type="project" value="UniProtKB-ARBA"/>
</dbReference>
<evidence type="ECO:0000313" key="4">
    <source>
        <dbReference type="Proteomes" id="UP000198992"/>
    </source>
</evidence>
<evidence type="ECO:0000256" key="2">
    <source>
        <dbReference type="SAM" id="SignalP"/>
    </source>
</evidence>
<evidence type="ECO:0000256" key="1">
    <source>
        <dbReference type="ARBA" id="ARBA00022801"/>
    </source>
</evidence>
<dbReference type="RefSeq" id="WP_092116352.1">
    <property type="nucleotide sequence ID" value="NZ_FNTH01000001.1"/>
</dbReference>
<accession>A0A1H4W461</accession>
<dbReference type="EMBL" id="FNTH01000001">
    <property type="protein sequence ID" value="SEC87508.1"/>
    <property type="molecule type" value="Genomic_DNA"/>
</dbReference>
<dbReference type="SUPFAM" id="SSF53474">
    <property type="entry name" value="alpha/beta-Hydrolases"/>
    <property type="match status" value="1"/>
</dbReference>